<dbReference type="Proteomes" id="UP000775547">
    <property type="component" value="Unassembled WGS sequence"/>
</dbReference>
<protein>
    <recommendedName>
        <fullName evidence="1">Glycoside hydrolase 131 catalytic N-terminal domain-containing protein</fullName>
    </recommendedName>
</protein>
<dbReference type="EMBL" id="JABCKV010000003">
    <property type="protein sequence ID" value="KAG5648335.1"/>
    <property type="molecule type" value="Genomic_DNA"/>
</dbReference>
<comment type="caution">
    <text evidence="2">The sequence shown here is derived from an EMBL/GenBank/DDBJ whole genome shotgun (WGS) entry which is preliminary data.</text>
</comment>
<feature type="domain" description="Glycoside hydrolase 131 catalytic N-terminal" evidence="1">
    <location>
        <begin position="9"/>
        <end position="69"/>
    </location>
</feature>
<evidence type="ECO:0000313" key="2">
    <source>
        <dbReference type="EMBL" id="KAG5648335.1"/>
    </source>
</evidence>
<organism evidence="2 3">
    <name type="scientific">Asterophora parasitica</name>
    <dbReference type="NCBI Taxonomy" id="117018"/>
    <lineage>
        <taxon>Eukaryota</taxon>
        <taxon>Fungi</taxon>
        <taxon>Dikarya</taxon>
        <taxon>Basidiomycota</taxon>
        <taxon>Agaricomycotina</taxon>
        <taxon>Agaricomycetes</taxon>
        <taxon>Agaricomycetidae</taxon>
        <taxon>Agaricales</taxon>
        <taxon>Tricholomatineae</taxon>
        <taxon>Lyophyllaceae</taxon>
        <taxon>Asterophora</taxon>
    </lineage>
</organism>
<sequence length="118" mass="13013">MGHPVHRRRLFNFAYDSDINFTADTVGMYASTGSNPLVKVVQTSADWHLGVLRLVNGPGTEDWYFTGVYGPINAAIRGRRRRNHFSYRPSPTAGDPTQGQCGYCGYKHGSRGTSMSGN</sequence>
<evidence type="ECO:0000259" key="1">
    <source>
        <dbReference type="Pfam" id="PF18271"/>
    </source>
</evidence>
<name>A0A9P7GFF2_9AGAR</name>
<gene>
    <name evidence="2" type="ORF">DXG03_004907</name>
</gene>
<proteinExistence type="predicted"/>
<reference evidence="2" key="2">
    <citation type="submission" date="2021-10" db="EMBL/GenBank/DDBJ databases">
        <title>Phylogenomics reveals ancestral predisposition of the termite-cultivated fungus Termitomyces towards a domesticated lifestyle.</title>
        <authorList>
            <person name="Auxier B."/>
            <person name="Grum-Grzhimaylo A."/>
            <person name="Cardenas M.E."/>
            <person name="Lodge J.D."/>
            <person name="Laessoe T."/>
            <person name="Pedersen O."/>
            <person name="Smith M.E."/>
            <person name="Kuyper T.W."/>
            <person name="Franco-Molano E.A."/>
            <person name="Baroni T.J."/>
            <person name="Aanen D.K."/>
        </authorList>
    </citation>
    <scope>NUCLEOTIDE SEQUENCE</scope>
    <source>
        <strain evidence="2">AP01</strain>
        <tissue evidence="2">Mycelium</tissue>
    </source>
</reference>
<keyword evidence="3" id="KW-1185">Reference proteome</keyword>
<evidence type="ECO:0000313" key="3">
    <source>
        <dbReference type="Proteomes" id="UP000775547"/>
    </source>
</evidence>
<dbReference type="InterPro" id="IPR041524">
    <property type="entry name" value="GH131_N"/>
</dbReference>
<dbReference type="AlphaFoldDB" id="A0A9P7GFF2"/>
<dbReference type="Pfam" id="PF18271">
    <property type="entry name" value="GH131_N"/>
    <property type="match status" value="1"/>
</dbReference>
<dbReference type="Gene3D" id="2.60.120.1160">
    <property type="match status" value="1"/>
</dbReference>
<accession>A0A9P7GFF2</accession>
<dbReference type="OrthoDB" id="120072at2759"/>
<reference evidence="2" key="1">
    <citation type="submission" date="2020-07" db="EMBL/GenBank/DDBJ databases">
        <authorList>
            <person name="Nieuwenhuis M."/>
            <person name="Van De Peppel L.J.J."/>
        </authorList>
    </citation>
    <scope>NUCLEOTIDE SEQUENCE</scope>
    <source>
        <strain evidence="2">AP01</strain>
        <tissue evidence="2">Mycelium</tissue>
    </source>
</reference>